<accession>A0A223SCY5</accession>
<evidence type="ECO:0008006" key="4">
    <source>
        <dbReference type="Google" id="ProtNLM"/>
    </source>
</evidence>
<feature type="signal peptide" evidence="1">
    <location>
        <begin position="1"/>
        <end position="22"/>
    </location>
</feature>
<reference evidence="2 3" key="1">
    <citation type="submission" date="2017-08" db="EMBL/GenBank/DDBJ databases">
        <title>The complete genome sequence of Nocardiopsis gilva YIM 90087.</title>
        <authorList>
            <person name="Yin M."/>
            <person name="Tang S."/>
        </authorList>
    </citation>
    <scope>NUCLEOTIDE SEQUENCE [LARGE SCALE GENOMIC DNA]</scope>
    <source>
        <strain evidence="2 3">YIM 90087</strain>
    </source>
</reference>
<evidence type="ECO:0000313" key="2">
    <source>
        <dbReference type="EMBL" id="ASU86007.1"/>
    </source>
</evidence>
<dbReference type="PROSITE" id="PS51257">
    <property type="entry name" value="PROKAR_LIPOPROTEIN"/>
    <property type="match status" value="1"/>
</dbReference>
<keyword evidence="1" id="KW-0732">Signal</keyword>
<organism evidence="2 3">
    <name type="scientific">Nocardiopsis gilva YIM 90087</name>
    <dbReference type="NCBI Taxonomy" id="1235441"/>
    <lineage>
        <taxon>Bacteria</taxon>
        <taxon>Bacillati</taxon>
        <taxon>Actinomycetota</taxon>
        <taxon>Actinomycetes</taxon>
        <taxon>Streptosporangiales</taxon>
        <taxon>Nocardiopsidaceae</taxon>
        <taxon>Nocardiopsis</taxon>
    </lineage>
</organism>
<dbReference type="Proteomes" id="UP000215005">
    <property type="component" value="Chromosome"/>
</dbReference>
<feature type="chain" id="PRO_5038773777" description="GerMN domain-containing protein" evidence="1">
    <location>
        <begin position="23"/>
        <end position="183"/>
    </location>
</feature>
<proteinExistence type="predicted"/>
<evidence type="ECO:0000313" key="3">
    <source>
        <dbReference type="Proteomes" id="UP000215005"/>
    </source>
</evidence>
<name>A0A223SCY5_9ACTN</name>
<dbReference type="AlphaFoldDB" id="A0A223SCY5"/>
<keyword evidence="3" id="KW-1185">Reference proteome</keyword>
<gene>
    <name evidence="2" type="ORF">CDO52_03450</name>
</gene>
<evidence type="ECO:0000256" key="1">
    <source>
        <dbReference type="SAM" id="SignalP"/>
    </source>
</evidence>
<dbReference type="EMBL" id="CP022753">
    <property type="protein sequence ID" value="ASU86007.1"/>
    <property type="molecule type" value="Genomic_DNA"/>
</dbReference>
<dbReference type="KEGG" id="ngv:CDO52_03450"/>
<protein>
    <recommendedName>
        <fullName evidence="4">GerMN domain-containing protein</fullName>
    </recommendedName>
</protein>
<dbReference type="OrthoDB" id="3619627at2"/>
<sequence length="183" mass="18761">MRPTRPRGRAATALALALLALAGCGIPPTDPGVAGGPARGIQRPGADSHTARLIFVGSSGPQAVARPVEGPVDAREAMDLLLDGPSAAERERGLFTEVPPMSGGVRVTATEGAVDVYIPMKASALPVAAVSQLVCTAANADIPGDRPPAEVDVRIFEEKRYPWQLRCGDSGNAYPTGGSDGPD</sequence>